<dbReference type="GO" id="GO:0000981">
    <property type="term" value="F:DNA-binding transcription factor activity, RNA polymerase II-specific"/>
    <property type="evidence" value="ECO:0007669"/>
    <property type="project" value="InterPro"/>
</dbReference>
<dbReference type="OrthoDB" id="5429770at2759"/>
<dbReference type="PANTHER" id="PTHR38791">
    <property type="entry name" value="ZN(II)2CYS6 TRANSCRIPTION FACTOR (EUROFUNG)-RELATED-RELATED"/>
    <property type="match status" value="1"/>
</dbReference>
<keyword evidence="4" id="KW-1185">Reference proteome</keyword>
<feature type="domain" description="Zn(2)-C6 fungal-type" evidence="2">
    <location>
        <begin position="10"/>
        <end position="39"/>
    </location>
</feature>
<dbReference type="PANTHER" id="PTHR38791:SF1">
    <property type="entry name" value="TRANSCRIPTION FACTOR, PUTATIVE-RELATED"/>
    <property type="match status" value="1"/>
</dbReference>
<dbReference type="EMBL" id="ML977663">
    <property type="protein sequence ID" value="KAF1994338.1"/>
    <property type="molecule type" value="Genomic_DNA"/>
</dbReference>
<evidence type="ECO:0000259" key="2">
    <source>
        <dbReference type="PROSITE" id="PS50048"/>
    </source>
</evidence>
<dbReference type="AlphaFoldDB" id="A0A6A5W041"/>
<proteinExistence type="predicted"/>
<dbReference type="PROSITE" id="PS00463">
    <property type="entry name" value="ZN2_CY6_FUNGAL_1"/>
    <property type="match status" value="1"/>
</dbReference>
<dbReference type="SMART" id="SM00066">
    <property type="entry name" value="GAL4"/>
    <property type="match status" value="1"/>
</dbReference>
<dbReference type="PROSITE" id="PS50048">
    <property type="entry name" value="ZN2_CY6_FUNGAL_2"/>
    <property type="match status" value="1"/>
</dbReference>
<keyword evidence="1" id="KW-0539">Nucleus</keyword>
<dbReference type="GO" id="GO:0008270">
    <property type="term" value="F:zinc ion binding"/>
    <property type="evidence" value="ECO:0007669"/>
    <property type="project" value="InterPro"/>
</dbReference>
<dbReference type="InterPro" id="IPR036864">
    <property type="entry name" value="Zn2-C6_fun-type_DNA-bd_sf"/>
</dbReference>
<organism evidence="3 4">
    <name type="scientific">Amniculicola lignicola CBS 123094</name>
    <dbReference type="NCBI Taxonomy" id="1392246"/>
    <lineage>
        <taxon>Eukaryota</taxon>
        <taxon>Fungi</taxon>
        <taxon>Dikarya</taxon>
        <taxon>Ascomycota</taxon>
        <taxon>Pezizomycotina</taxon>
        <taxon>Dothideomycetes</taxon>
        <taxon>Pleosporomycetidae</taxon>
        <taxon>Pleosporales</taxon>
        <taxon>Amniculicolaceae</taxon>
        <taxon>Amniculicola</taxon>
    </lineage>
</organism>
<evidence type="ECO:0000256" key="1">
    <source>
        <dbReference type="ARBA" id="ARBA00023242"/>
    </source>
</evidence>
<evidence type="ECO:0000313" key="3">
    <source>
        <dbReference type="EMBL" id="KAF1994338.1"/>
    </source>
</evidence>
<accession>A0A6A5W041</accession>
<protein>
    <recommendedName>
        <fullName evidence="2">Zn(2)-C6 fungal-type domain-containing protein</fullName>
    </recommendedName>
</protein>
<evidence type="ECO:0000313" key="4">
    <source>
        <dbReference type="Proteomes" id="UP000799779"/>
    </source>
</evidence>
<dbReference type="Proteomes" id="UP000799779">
    <property type="component" value="Unassembled WGS sequence"/>
</dbReference>
<gene>
    <name evidence="3" type="ORF">P154DRAFT_585943</name>
</gene>
<dbReference type="InterPro" id="IPR053175">
    <property type="entry name" value="DHMBA_Reg_Transcription_Factor"/>
</dbReference>
<dbReference type="Pfam" id="PF00172">
    <property type="entry name" value="Zn_clus"/>
    <property type="match status" value="1"/>
</dbReference>
<dbReference type="Gene3D" id="4.10.240.10">
    <property type="entry name" value="Zn(2)-C6 fungal-type DNA-binding domain"/>
    <property type="match status" value="1"/>
</dbReference>
<dbReference type="SUPFAM" id="SSF57701">
    <property type="entry name" value="Zn2/Cys6 DNA-binding domain"/>
    <property type="match status" value="1"/>
</dbReference>
<dbReference type="InterPro" id="IPR001138">
    <property type="entry name" value="Zn2Cys6_DnaBD"/>
</dbReference>
<name>A0A6A5W041_9PLEO</name>
<reference evidence="3" key="1">
    <citation type="journal article" date="2020" name="Stud. Mycol.">
        <title>101 Dothideomycetes genomes: a test case for predicting lifestyles and emergence of pathogens.</title>
        <authorList>
            <person name="Haridas S."/>
            <person name="Albert R."/>
            <person name="Binder M."/>
            <person name="Bloem J."/>
            <person name="Labutti K."/>
            <person name="Salamov A."/>
            <person name="Andreopoulos B."/>
            <person name="Baker S."/>
            <person name="Barry K."/>
            <person name="Bills G."/>
            <person name="Bluhm B."/>
            <person name="Cannon C."/>
            <person name="Castanera R."/>
            <person name="Culley D."/>
            <person name="Daum C."/>
            <person name="Ezra D."/>
            <person name="Gonzalez J."/>
            <person name="Henrissat B."/>
            <person name="Kuo A."/>
            <person name="Liang C."/>
            <person name="Lipzen A."/>
            <person name="Lutzoni F."/>
            <person name="Magnuson J."/>
            <person name="Mondo S."/>
            <person name="Nolan M."/>
            <person name="Ohm R."/>
            <person name="Pangilinan J."/>
            <person name="Park H.-J."/>
            <person name="Ramirez L."/>
            <person name="Alfaro M."/>
            <person name="Sun H."/>
            <person name="Tritt A."/>
            <person name="Yoshinaga Y."/>
            <person name="Zwiers L.-H."/>
            <person name="Turgeon B."/>
            <person name="Goodwin S."/>
            <person name="Spatafora J."/>
            <person name="Crous P."/>
            <person name="Grigoriev I."/>
        </authorList>
    </citation>
    <scope>NUCLEOTIDE SEQUENCE</scope>
    <source>
        <strain evidence="3">CBS 123094</strain>
    </source>
</reference>
<dbReference type="CDD" id="cd00067">
    <property type="entry name" value="GAL4"/>
    <property type="match status" value="1"/>
</dbReference>
<sequence>MVFRGKPSKACTRCRVRRLKCDLQKVSCSSCIRAGVPCTGYRDTDSLRINNQTQHIVQKAQCRSRPRTTPLDVPPTYHLSIETRARTLFFASYVTGSSKAYGFLNPFFSKVSSDYENIALSIDAKYVAAIRKMNKSLQDQRTILKGTLGSTLLLDIFEKMNPELISLDASGAHIKGAMALLLLKRLETFDYPAGWTVLRRLSMNYIVSCICKEDPVAKEPYMIRKHLAKYVDVADPNWTLMGLMMKYANLMARTRTGSELTSGNSRGRAELDQKFEELILNIPMSRTFRRVDILNRPRRYLDDYIDFYLDRASTWTWNFLRCLRILLCETGNEVYGPSLGNVHSIIEVLIREICASVAQSVDCNTWATHKPLKALSETHHEHNIEQLLDVRILIFPLFVAARSWDCPAVAREWIENELQYIADHFAIKEAAFVFSISAIAASSAEGVWDDRDWSVAHNRK</sequence>